<evidence type="ECO:0000313" key="3">
    <source>
        <dbReference type="Proteomes" id="UP001295423"/>
    </source>
</evidence>
<dbReference type="Pfam" id="PF05050">
    <property type="entry name" value="Methyltransf_21"/>
    <property type="match status" value="1"/>
</dbReference>
<dbReference type="PANTHER" id="PTHR34009:SF2">
    <property type="entry name" value="PROTEIN STAR"/>
    <property type="match status" value="1"/>
</dbReference>
<dbReference type="PANTHER" id="PTHR34009">
    <property type="entry name" value="PROTEIN STAR"/>
    <property type="match status" value="1"/>
</dbReference>
<dbReference type="GO" id="GO:0031902">
    <property type="term" value="C:late endosome membrane"/>
    <property type="evidence" value="ECO:0007669"/>
    <property type="project" value="TreeGrafter"/>
</dbReference>
<reference evidence="2" key="1">
    <citation type="submission" date="2023-08" db="EMBL/GenBank/DDBJ databases">
        <authorList>
            <person name="Audoor S."/>
            <person name="Bilcke G."/>
        </authorList>
    </citation>
    <scope>NUCLEOTIDE SEQUENCE</scope>
</reference>
<dbReference type="GO" id="GO:0016197">
    <property type="term" value="P:endosomal transport"/>
    <property type="evidence" value="ECO:0007669"/>
    <property type="project" value="TreeGrafter"/>
</dbReference>
<dbReference type="InterPro" id="IPR029063">
    <property type="entry name" value="SAM-dependent_MTases_sf"/>
</dbReference>
<sequence length="303" mass="35005">MHHPIFLLGVGAVFGFFFSTFLDGDDVFWNGTGKLNFLSSGSEKLINDGLENGWKRINVFYGSSDHVESLIPPNKQWYSQARQDEVVISLLGGKRGGFFIDLAANDATVLSNTYALEKSYGWRGLCIEPNADYFYNLTHYRGNCELVAAVIGGNRMEKIDFFAAGDHSGIVGFDNPERLRKKSRQEYTVTLEEILWRFNAPVEIDYLSLDVEGAEEYIMAVFPFEKYRIKLMTIERPKEKLRDLLASRGYMQIQRLSRWGECLFAHRDIINELDMSRLDEFNGRRQYLLEKEASKLREEEKKR</sequence>
<dbReference type="SUPFAM" id="SSF53335">
    <property type="entry name" value="S-adenosyl-L-methionine-dependent methyltransferases"/>
    <property type="match status" value="1"/>
</dbReference>
<keyword evidence="3" id="KW-1185">Reference proteome</keyword>
<gene>
    <name evidence="2" type="ORF">CYCCA115_LOCUS4147</name>
</gene>
<name>A0AAD2CHT6_9STRA</name>
<dbReference type="GO" id="GO:0006888">
    <property type="term" value="P:endoplasmic reticulum to Golgi vesicle-mediated transport"/>
    <property type="evidence" value="ECO:0007669"/>
    <property type="project" value="TreeGrafter"/>
</dbReference>
<dbReference type="GO" id="GO:0005886">
    <property type="term" value="C:plasma membrane"/>
    <property type="evidence" value="ECO:0007669"/>
    <property type="project" value="TreeGrafter"/>
</dbReference>
<organism evidence="2 3">
    <name type="scientific">Cylindrotheca closterium</name>
    <dbReference type="NCBI Taxonomy" id="2856"/>
    <lineage>
        <taxon>Eukaryota</taxon>
        <taxon>Sar</taxon>
        <taxon>Stramenopiles</taxon>
        <taxon>Ochrophyta</taxon>
        <taxon>Bacillariophyta</taxon>
        <taxon>Bacillariophyceae</taxon>
        <taxon>Bacillariophycidae</taxon>
        <taxon>Bacillariales</taxon>
        <taxon>Bacillariaceae</taxon>
        <taxon>Cylindrotheca</taxon>
    </lineage>
</organism>
<evidence type="ECO:0000259" key="1">
    <source>
        <dbReference type="Pfam" id="PF05050"/>
    </source>
</evidence>
<protein>
    <recommendedName>
        <fullName evidence="1">Methyltransferase FkbM domain-containing protein</fullName>
    </recommendedName>
</protein>
<dbReference type="InterPro" id="IPR053202">
    <property type="entry name" value="EGF_Rcpt_Signaling_Reg"/>
</dbReference>
<dbReference type="GO" id="GO:0005789">
    <property type="term" value="C:endoplasmic reticulum membrane"/>
    <property type="evidence" value="ECO:0007669"/>
    <property type="project" value="TreeGrafter"/>
</dbReference>
<dbReference type="EMBL" id="CAKOGP040000391">
    <property type="protein sequence ID" value="CAJ1934810.1"/>
    <property type="molecule type" value="Genomic_DNA"/>
</dbReference>
<evidence type="ECO:0000313" key="2">
    <source>
        <dbReference type="EMBL" id="CAJ1934810.1"/>
    </source>
</evidence>
<feature type="domain" description="Methyltransferase FkbM" evidence="1">
    <location>
        <begin position="101"/>
        <end position="250"/>
    </location>
</feature>
<comment type="caution">
    <text evidence="2">The sequence shown here is derived from an EMBL/GenBank/DDBJ whole genome shotgun (WGS) entry which is preliminary data.</text>
</comment>
<dbReference type="InterPro" id="IPR006342">
    <property type="entry name" value="FkbM_mtfrase"/>
</dbReference>
<dbReference type="Gene3D" id="3.40.50.150">
    <property type="entry name" value="Vaccinia Virus protein VP39"/>
    <property type="match status" value="1"/>
</dbReference>
<dbReference type="GO" id="GO:0005794">
    <property type="term" value="C:Golgi apparatus"/>
    <property type="evidence" value="ECO:0007669"/>
    <property type="project" value="TreeGrafter"/>
</dbReference>
<proteinExistence type="predicted"/>
<dbReference type="AlphaFoldDB" id="A0AAD2CHT6"/>
<accession>A0AAD2CHT6</accession>
<dbReference type="Proteomes" id="UP001295423">
    <property type="component" value="Unassembled WGS sequence"/>
</dbReference>